<keyword evidence="1" id="KW-0812">Transmembrane</keyword>
<comment type="caution">
    <text evidence="3">The sequence shown here is derived from an EMBL/GenBank/DDBJ whole genome shotgun (WGS) entry which is preliminary data.</text>
</comment>
<dbReference type="AlphaFoldDB" id="A0A9X5B556"/>
<dbReference type="Pfam" id="PF00497">
    <property type="entry name" value="SBP_bac_3"/>
    <property type="match status" value="1"/>
</dbReference>
<evidence type="ECO:0000256" key="1">
    <source>
        <dbReference type="SAM" id="Phobius"/>
    </source>
</evidence>
<accession>A0A9X5B556</accession>
<feature type="domain" description="Solute-binding protein family 3/N-terminal" evidence="2">
    <location>
        <begin position="41"/>
        <end position="97"/>
    </location>
</feature>
<keyword evidence="1" id="KW-0472">Membrane</keyword>
<keyword evidence="1" id="KW-1133">Transmembrane helix</keyword>
<dbReference type="Proteomes" id="UP000460751">
    <property type="component" value="Unassembled WGS sequence"/>
</dbReference>
<sequence length="247" mass="28184">MDVPLLSVNRILPVIIAWTMLVIAPAWGEEGRRTVLKGAYIEFPPLTYTDGQGKPAGPYMEATNRLAREAGYRIEWRSLPIDRIYLYLREGKLDLWLGSQGVPALSKWTLEPDFSFRDIRLHAYHLEETGPVSDVTDLKGSHLIQIRGYTYMNQLDPATEAEATQVDQASTHRAALRMLKAERGDYLLDFEAPVTQTLEKLSFPEITHSPITSWGTTLVFSRKTEDARRIIRDFEGAWTEETHSLRH</sequence>
<reference evidence="3 4" key="1">
    <citation type="submission" date="2019-11" db="EMBL/GenBank/DDBJ databases">
        <title>Genome sequences of 17 halophilic strains isolated from different environments.</title>
        <authorList>
            <person name="Furrow R.E."/>
        </authorList>
    </citation>
    <scope>NUCLEOTIDE SEQUENCE [LARGE SCALE GENOMIC DNA]</scope>
    <source>
        <strain evidence="3 4">22507_15_FS</strain>
    </source>
</reference>
<gene>
    <name evidence="3" type="ORF">GLW01_03455</name>
</gene>
<evidence type="ECO:0000313" key="4">
    <source>
        <dbReference type="Proteomes" id="UP000460751"/>
    </source>
</evidence>
<dbReference type="InterPro" id="IPR001638">
    <property type="entry name" value="Solute-binding_3/MltF_N"/>
</dbReference>
<evidence type="ECO:0000313" key="3">
    <source>
        <dbReference type="EMBL" id="MYL25842.1"/>
    </source>
</evidence>
<name>A0A9X5B556_9GAMM</name>
<dbReference type="EMBL" id="WMEX01000002">
    <property type="protein sequence ID" value="MYL25842.1"/>
    <property type="molecule type" value="Genomic_DNA"/>
</dbReference>
<feature type="transmembrane region" description="Helical" evidence="1">
    <location>
        <begin position="6"/>
        <end position="27"/>
    </location>
</feature>
<dbReference type="SUPFAM" id="SSF53850">
    <property type="entry name" value="Periplasmic binding protein-like II"/>
    <property type="match status" value="1"/>
</dbReference>
<evidence type="ECO:0000259" key="2">
    <source>
        <dbReference type="Pfam" id="PF00497"/>
    </source>
</evidence>
<organism evidence="3 4">
    <name type="scientific">Vreelandella halophila</name>
    <dbReference type="NCBI Taxonomy" id="86177"/>
    <lineage>
        <taxon>Bacteria</taxon>
        <taxon>Pseudomonadati</taxon>
        <taxon>Pseudomonadota</taxon>
        <taxon>Gammaproteobacteria</taxon>
        <taxon>Oceanospirillales</taxon>
        <taxon>Halomonadaceae</taxon>
        <taxon>Vreelandella</taxon>
    </lineage>
</organism>
<dbReference type="Gene3D" id="3.40.190.10">
    <property type="entry name" value="Periplasmic binding protein-like II"/>
    <property type="match status" value="2"/>
</dbReference>
<protein>
    <submittedName>
        <fullName evidence="3">Transporter substrate-binding domain-containing protein</fullName>
    </submittedName>
</protein>
<keyword evidence="4" id="KW-1185">Reference proteome</keyword>
<proteinExistence type="predicted"/>